<feature type="transmembrane region" description="Helical" evidence="1">
    <location>
        <begin position="6"/>
        <end position="25"/>
    </location>
</feature>
<keyword evidence="1" id="KW-1133">Transmembrane helix</keyword>
<name>A0A4Q6IAV1_9RICK</name>
<dbReference type="Proteomes" id="UP000293377">
    <property type="component" value="Unassembled WGS sequence"/>
</dbReference>
<reference evidence="2 3" key="1">
    <citation type="submission" date="2018-06" db="EMBL/GenBank/DDBJ databases">
        <title>Complete Genome Sequence of Ehrlichia minasensis Isolated From Cattle.</title>
        <authorList>
            <person name="Aguiar D.M."/>
            <person name="Araujo J.P.A.Jr."/>
            <person name="Nakazato L."/>
            <person name="Bard E."/>
            <person name="Cabezas-Cruz A."/>
        </authorList>
    </citation>
    <scope>NUCLEOTIDE SEQUENCE [LARGE SCALE GENOMIC DNA]</scope>
    <source>
        <strain evidence="2 3">B11</strain>
    </source>
</reference>
<keyword evidence="1" id="KW-0472">Membrane</keyword>
<comment type="caution">
    <text evidence="2">The sequence shown here is derived from an EMBL/GenBank/DDBJ whole genome shotgun (WGS) entry which is preliminary data.</text>
</comment>
<accession>A0A4Q6IAV1</accession>
<dbReference type="AlphaFoldDB" id="A0A4Q6IAV1"/>
<feature type="transmembrane region" description="Helical" evidence="1">
    <location>
        <begin position="37"/>
        <end position="61"/>
    </location>
</feature>
<proteinExistence type="predicted"/>
<sequence>MLNPLYYILLTATIILAYYIDKLIKNISLNTLLVLSIFYRVLIYQLAIVNTNEIMLLAIMYNN</sequence>
<dbReference type="EMBL" id="QOHL01000001">
    <property type="protein sequence ID" value="RZB13207.1"/>
    <property type="molecule type" value="Genomic_DNA"/>
</dbReference>
<evidence type="ECO:0000313" key="2">
    <source>
        <dbReference type="EMBL" id="RZB13207.1"/>
    </source>
</evidence>
<protein>
    <submittedName>
        <fullName evidence="2">Uncharacterized protein</fullName>
    </submittedName>
</protein>
<keyword evidence="3" id="KW-1185">Reference proteome</keyword>
<keyword evidence="1" id="KW-0812">Transmembrane</keyword>
<evidence type="ECO:0000256" key="1">
    <source>
        <dbReference type="SAM" id="Phobius"/>
    </source>
</evidence>
<evidence type="ECO:0000313" key="3">
    <source>
        <dbReference type="Proteomes" id="UP000293377"/>
    </source>
</evidence>
<gene>
    <name evidence="2" type="ORF">DRF75_00670</name>
</gene>
<organism evidence="2 3">
    <name type="scientific">Ehrlichia minasensis</name>
    <dbReference type="NCBI Taxonomy" id="1242993"/>
    <lineage>
        <taxon>Bacteria</taxon>
        <taxon>Pseudomonadati</taxon>
        <taxon>Pseudomonadota</taxon>
        <taxon>Alphaproteobacteria</taxon>
        <taxon>Rickettsiales</taxon>
        <taxon>Anaplasmataceae</taxon>
        <taxon>Ehrlichia</taxon>
    </lineage>
</organism>